<proteinExistence type="predicted"/>
<name>A0A4P7N066_PYROR</name>
<organism evidence="1 2">
    <name type="scientific">Pyricularia oryzae</name>
    <name type="common">Rice blast fungus</name>
    <name type="synonym">Magnaporthe oryzae</name>
    <dbReference type="NCBI Taxonomy" id="318829"/>
    <lineage>
        <taxon>Eukaryota</taxon>
        <taxon>Fungi</taxon>
        <taxon>Dikarya</taxon>
        <taxon>Ascomycota</taxon>
        <taxon>Pezizomycotina</taxon>
        <taxon>Sordariomycetes</taxon>
        <taxon>Sordariomycetidae</taxon>
        <taxon>Magnaporthales</taxon>
        <taxon>Pyriculariaceae</taxon>
        <taxon>Pyricularia</taxon>
    </lineage>
</organism>
<evidence type="ECO:0000313" key="1">
    <source>
        <dbReference type="EMBL" id="QBZ54821.1"/>
    </source>
</evidence>
<dbReference type="AlphaFoldDB" id="A0A4P7N066"/>
<dbReference type="EMBL" id="CP034204">
    <property type="protein sequence ID" value="QBZ54821.1"/>
    <property type="molecule type" value="Genomic_DNA"/>
</dbReference>
<protein>
    <submittedName>
        <fullName evidence="1">Uncharacterized protein</fullName>
    </submittedName>
</protein>
<evidence type="ECO:0000313" key="2">
    <source>
        <dbReference type="Proteomes" id="UP000294847"/>
    </source>
</evidence>
<reference evidence="1 2" key="1">
    <citation type="journal article" date="2019" name="Mol. Biol. Evol.">
        <title>Blast fungal genomes show frequent chromosomal changes, gene gains and losses, and effector gene turnover.</title>
        <authorList>
            <person name="Gomez Luciano L.B."/>
            <person name="Jason Tsai I."/>
            <person name="Chuma I."/>
            <person name="Tosa Y."/>
            <person name="Chen Y.H."/>
            <person name="Li J.Y."/>
            <person name="Li M.Y."/>
            <person name="Jade Lu M.Y."/>
            <person name="Nakayashiki H."/>
            <person name="Li W.H."/>
        </authorList>
    </citation>
    <scope>NUCLEOTIDE SEQUENCE [LARGE SCALE GENOMIC DNA]</scope>
    <source>
        <strain evidence="1">MZ5-1-6</strain>
    </source>
</reference>
<accession>A0A4P7N066</accession>
<dbReference type="Proteomes" id="UP000294847">
    <property type="component" value="Chromosome 1"/>
</dbReference>
<gene>
    <name evidence="1" type="ORF">PoMZ_10531</name>
</gene>
<sequence>MQFSLAILTTLFLGTATAAALPAAPEGQAAAAKTLVKVNLPAPDNWLTGSRLFPANIIASYNAELKDYATADAWNAFVLDKCQSFTACTSTASYQAINSGSTGGRYWFGEVYRGGATTPADYERVPDAAFGVTNSQMYTIKA</sequence>